<name>A0A645IHW3_9ZZZZ</name>
<evidence type="ECO:0000313" key="1">
    <source>
        <dbReference type="EMBL" id="MPN50700.1"/>
    </source>
</evidence>
<gene>
    <name evidence="1" type="ORF">SDC9_198332</name>
</gene>
<comment type="caution">
    <text evidence="1">The sequence shown here is derived from an EMBL/GenBank/DDBJ whole genome shotgun (WGS) entry which is preliminary data.</text>
</comment>
<organism evidence="1">
    <name type="scientific">bioreactor metagenome</name>
    <dbReference type="NCBI Taxonomy" id="1076179"/>
    <lineage>
        <taxon>unclassified sequences</taxon>
        <taxon>metagenomes</taxon>
        <taxon>ecological metagenomes</taxon>
    </lineage>
</organism>
<sequence>MSLEFVYLSASVALGIGDELLFFLLRFFYHGVCHFLSGEQSGAHSVLGGAVLLDLVDEHLHLGLERGVFFEKSGIVLGQLVEKFVDHGHVIAAHDGFLKYVGGNFLRCKHRSLLRSEIQAVIFKLVDEVALYIDVIGRDNIGAVGDLLYFALAGVRDAGKKIYQPARDVLIG</sequence>
<proteinExistence type="predicted"/>
<reference evidence="1" key="1">
    <citation type="submission" date="2019-08" db="EMBL/GenBank/DDBJ databases">
        <authorList>
            <person name="Kucharzyk K."/>
            <person name="Murdoch R.W."/>
            <person name="Higgins S."/>
            <person name="Loffler F."/>
        </authorList>
    </citation>
    <scope>NUCLEOTIDE SEQUENCE</scope>
</reference>
<protein>
    <submittedName>
        <fullName evidence="1">Uncharacterized protein</fullName>
    </submittedName>
</protein>
<dbReference type="AlphaFoldDB" id="A0A645IHW3"/>
<dbReference type="EMBL" id="VSSQ01115116">
    <property type="protein sequence ID" value="MPN50700.1"/>
    <property type="molecule type" value="Genomic_DNA"/>
</dbReference>
<accession>A0A645IHW3</accession>